<dbReference type="Gene3D" id="3.40.605.10">
    <property type="entry name" value="Aldehyde Dehydrogenase, Chain A, domain 1"/>
    <property type="match status" value="1"/>
</dbReference>
<keyword evidence="10" id="KW-1185">Reference proteome</keyword>
<dbReference type="InterPro" id="IPR016160">
    <property type="entry name" value="Ald_DH_CS_CYS"/>
</dbReference>
<feature type="domain" description="Aldehyde dehydrogenase" evidence="8">
    <location>
        <begin position="33"/>
        <end position="450"/>
    </location>
</feature>
<proteinExistence type="inferred from homology"/>
<dbReference type="FunFam" id="3.40.605.10:FF:000004">
    <property type="entry name" value="Aldehyde dehydrogenase"/>
    <property type="match status" value="1"/>
</dbReference>
<dbReference type="InterPro" id="IPR016161">
    <property type="entry name" value="Ald_DH/histidinol_DH"/>
</dbReference>
<organism evidence="9 10">
    <name type="scientific">Jatrophihabitans endophyticus</name>
    <dbReference type="NCBI Taxonomy" id="1206085"/>
    <lineage>
        <taxon>Bacteria</taxon>
        <taxon>Bacillati</taxon>
        <taxon>Actinomycetota</taxon>
        <taxon>Actinomycetes</taxon>
        <taxon>Jatrophihabitantales</taxon>
        <taxon>Jatrophihabitantaceae</taxon>
        <taxon>Jatrophihabitans</taxon>
    </lineage>
</organism>
<evidence type="ECO:0000256" key="4">
    <source>
        <dbReference type="PIRSR" id="PIRSR036492-1"/>
    </source>
</evidence>
<evidence type="ECO:0000256" key="7">
    <source>
        <dbReference type="SAM" id="MobiDB-lite"/>
    </source>
</evidence>
<dbReference type="Proteomes" id="UP000186132">
    <property type="component" value="Unassembled WGS sequence"/>
</dbReference>
<comment type="similarity">
    <text evidence="1 3 6">Belongs to the aldehyde dehydrogenase family.</text>
</comment>
<accession>A0A1M5RVU7</accession>
<feature type="active site" evidence="4 5">
    <location>
        <position position="236"/>
    </location>
</feature>
<dbReference type="InterPro" id="IPR016163">
    <property type="entry name" value="Ald_DH_C"/>
</dbReference>
<dbReference type="GO" id="GO:0004029">
    <property type="term" value="F:aldehyde dehydrogenase (NAD+) activity"/>
    <property type="evidence" value="ECO:0007669"/>
    <property type="project" value="TreeGrafter"/>
</dbReference>
<dbReference type="InterPro" id="IPR012394">
    <property type="entry name" value="Aldehyde_DH_NAD(P)"/>
</dbReference>
<dbReference type="AlphaFoldDB" id="A0A1M5RVU7"/>
<dbReference type="PROSITE" id="PS00070">
    <property type="entry name" value="ALDEHYDE_DEHYDR_CYS"/>
    <property type="match status" value="1"/>
</dbReference>
<evidence type="ECO:0000256" key="3">
    <source>
        <dbReference type="PIRNR" id="PIRNR036492"/>
    </source>
</evidence>
<dbReference type="GO" id="GO:0005737">
    <property type="term" value="C:cytoplasm"/>
    <property type="evidence" value="ECO:0007669"/>
    <property type="project" value="TreeGrafter"/>
</dbReference>
<evidence type="ECO:0000259" key="8">
    <source>
        <dbReference type="Pfam" id="PF00171"/>
    </source>
</evidence>
<dbReference type="InterPro" id="IPR015590">
    <property type="entry name" value="Aldehyde_DH_dom"/>
</dbReference>
<dbReference type="STRING" id="1206085.SAMN05443575_3662"/>
<evidence type="ECO:0000256" key="5">
    <source>
        <dbReference type="PROSITE-ProRule" id="PRU10007"/>
    </source>
</evidence>
<dbReference type="PANTHER" id="PTHR43570:SF16">
    <property type="entry name" value="ALDEHYDE DEHYDROGENASE TYPE III, ISOFORM Q"/>
    <property type="match status" value="1"/>
</dbReference>
<evidence type="ECO:0000313" key="10">
    <source>
        <dbReference type="Proteomes" id="UP000186132"/>
    </source>
</evidence>
<evidence type="ECO:0000256" key="1">
    <source>
        <dbReference type="ARBA" id="ARBA00009986"/>
    </source>
</evidence>
<dbReference type="GO" id="GO:0006081">
    <property type="term" value="P:aldehyde metabolic process"/>
    <property type="evidence" value="ECO:0007669"/>
    <property type="project" value="InterPro"/>
</dbReference>
<dbReference type="PIRSF" id="PIRSF036492">
    <property type="entry name" value="ALDH"/>
    <property type="match status" value="1"/>
</dbReference>
<evidence type="ECO:0000256" key="2">
    <source>
        <dbReference type="ARBA" id="ARBA00023002"/>
    </source>
</evidence>
<sequence length="478" mass="51414">MTSSGLSVAACGRSVSRMTTQSRVSPPRGIPDTVAQLRATFRSGRTRPLEWRLEQLAAVQRMLTEREAEFAEALRKDLGRPPVDAWLADLAPVAAEAKYASKHLRRWARPTRVGVPLSVQPARAWYQYEPLGTVLVIGPWNYPIHLVLAPLVAAVAAGNCVVLKPSEQTPACAAALARLVPQYLDRDAVTVVEGAVAETEELLDQGFDHCLFTGSPGVGKKVMAAAAKHLTPVTLELGGKSPVIVTADANLRVAAKRIAWAKLLNSGQTCVAPDYALVERSVRDRFVTELGRAVDAMRDDPALPVLDARQAARLAALVDQAGGTVTHGGTVEVDAHHAELTVVVDPDAGADVLRDEIFGPVLPVVTVDSMDDAIAHVQQGPKPLAVYLFSEDRADEQRVLAEISNGGTVVNHLIYHLLVPGLPFGGVGNSGTGAYHGQWGFQAFSHRKAVLRKPTRPDPALAYPPYSKLKEVVMRRLF</sequence>
<dbReference type="InterPro" id="IPR016162">
    <property type="entry name" value="Ald_DH_N"/>
</dbReference>
<evidence type="ECO:0000313" key="9">
    <source>
        <dbReference type="EMBL" id="SHH30281.1"/>
    </source>
</evidence>
<reference evidence="10" key="1">
    <citation type="submission" date="2016-11" db="EMBL/GenBank/DDBJ databases">
        <authorList>
            <person name="Varghese N."/>
            <person name="Submissions S."/>
        </authorList>
    </citation>
    <scope>NUCLEOTIDE SEQUENCE [LARGE SCALE GENOMIC DNA]</scope>
    <source>
        <strain evidence="10">DSM 45627</strain>
    </source>
</reference>
<dbReference type="CDD" id="cd07087">
    <property type="entry name" value="ALDH_F3-13-14_CALDH-like"/>
    <property type="match status" value="1"/>
</dbReference>
<dbReference type="EMBL" id="FQVU01000005">
    <property type="protein sequence ID" value="SHH30281.1"/>
    <property type="molecule type" value="Genomic_DNA"/>
</dbReference>
<keyword evidence="2 3" id="KW-0560">Oxidoreductase</keyword>
<dbReference type="PROSITE" id="PS00687">
    <property type="entry name" value="ALDEHYDE_DEHYDR_GLU"/>
    <property type="match status" value="1"/>
</dbReference>
<name>A0A1M5RVU7_9ACTN</name>
<dbReference type="InterPro" id="IPR029510">
    <property type="entry name" value="Ald_DH_CS_GLU"/>
</dbReference>
<feature type="region of interest" description="Disordered" evidence="7">
    <location>
        <begin position="1"/>
        <end position="31"/>
    </location>
</feature>
<dbReference type="Gene3D" id="3.40.309.10">
    <property type="entry name" value="Aldehyde Dehydrogenase, Chain A, domain 2"/>
    <property type="match status" value="1"/>
</dbReference>
<dbReference type="PANTHER" id="PTHR43570">
    <property type="entry name" value="ALDEHYDE DEHYDROGENASE"/>
    <property type="match status" value="1"/>
</dbReference>
<dbReference type="SUPFAM" id="SSF53720">
    <property type="entry name" value="ALDH-like"/>
    <property type="match status" value="1"/>
</dbReference>
<evidence type="ECO:0000256" key="6">
    <source>
        <dbReference type="RuleBase" id="RU003345"/>
    </source>
</evidence>
<gene>
    <name evidence="9" type="ORF">SAMN05443575_3662</name>
</gene>
<protein>
    <recommendedName>
        <fullName evidence="3">Aldehyde dehydrogenase</fullName>
    </recommendedName>
</protein>
<feature type="active site" evidence="4">
    <location>
        <position position="270"/>
    </location>
</feature>
<dbReference type="Pfam" id="PF00171">
    <property type="entry name" value="Aldedh"/>
    <property type="match status" value="1"/>
</dbReference>